<evidence type="ECO:0000313" key="5">
    <source>
        <dbReference type="EMBL" id="KAJ0966917.1"/>
    </source>
</evidence>
<dbReference type="Proteomes" id="UP001085076">
    <property type="component" value="Miscellaneous, Linkage group lg07"/>
</dbReference>
<dbReference type="PANTHER" id="PTHR47447:SF15">
    <property type="entry name" value="OS02G0120000 PROTEIN"/>
    <property type="match status" value="1"/>
</dbReference>
<evidence type="ECO:0000256" key="3">
    <source>
        <dbReference type="PROSITE-ProRule" id="PRU00708"/>
    </source>
</evidence>
<dbReference type="PROSITE" id="PS51375">
    <property type="entry name" value="PPR"/>
    <property type="match status" value="1"/>
</dbReference>
<comment type="caution">
    <text evidence="5">The sequence shown here is derived from an EMBL/GenBank/DDBJ whole genome shotgun (WGS) entry which is preliminary data.</text>
</comment>
<reference evidence="5" key="1">
    <citation type="submission" date="2021-03" db="EMBL/GenBank/DDBJ databases">
        <authorList>
            <person name="Li Z."/>
            <person name="Yang C."/>
        </authorList>
    </citation>
    <scope>NUCLEOTIDE SEQUENCE</scope>
    <source>
        <strain evidence="5">Dzin_1.0</strain>
        <tissue evidence="5">Leaf</tissue>
    </source>
</reference>
<sequence length="305" mass="34523">MSMLNHPRDLASFYCDLIDAFSQRGLKDRVLEIYARVRGIRFPGRRPFETMVKALCLMGMPKDAERMLDEMQASGFKPSAFEFRSVMQGYGQLGSFSEMQRVIGIMERAGHPVDVVCANIVLSCYGDRGQLSEMISWLQYMKRLKIGFSVRTFNSVLNSCLTIVPMAKNFRPLPLSVGKLVEKVSNDEALLVHELLESPLLDEMLEWSSLEGKLDLHGFHVASTYVILLQWMEVLRGRFRGDGVVPCEISLVCGSGKHSSKVGESPVKMLVSEMLFQLRSPLRMDRRNVGRFVAKGKAVRNWLMC</sequence>
<dbReference type="Gene3D" id="1.25.40.10">
    <property type="entry name" value="Tetratricopeptide repeat domain"/>
    <property type="match status" value="2"/>
</dbReference>
<dbReference type="Gene3D" id="3.30.1370.110">
    <property type="match status" value="1"/>
</dbReference>
<comment type="similarity">
    <text evidence="1">Belongs to the PPR family. P subfamily.</text>
</comment>
<dbReference type="EMBL" id="JAGGNH010000007">
    <property type="protein sequence ID" value="KAJ0966917.1"/>
    <property type="molecule type" value="Genomic_DNA"/>
</dbReference>
<gene>
    <name evidence="5" type="ORF">J5N97_023834</name>
</gene>
<organism evidence="5 6">
    <name type="scientific">Dioscorea zingiberensis</name>
    <dbReference type="NCBI Taxonomy" id="325984"/>
    <lineage>
        <taxon>Eukaryota</taxon>
        <taxon>Viridiplantae</taxon>
        <taxon>Streptophyta</taxon>
        <taxon>Embryophyta</taxon>
        <taxon>Tracheophyta</taxon>
        <taxon>Spermatophyta</taxon>
        <taxon>Magnoliopsida</taxon>
        <taxon>Liliopsida</taxon>
        <taxon>Dioscoreales</taxon>
        <taxon>Dioscoreaceae</taxon>
        <taxon>Dioscorea</taxon>
    </lineage>
</organism>
<dbReference type="InterPro" id="IPR002625">
    <property type="entry name" value="Smr_dom"/>
</dbReference>
<keyword evidence="6" id="KW-1185">Reference proteome</keyword>
<dbReference type="PANTHER" id="PTHR47447">
    <property type="entry name" value="OS03G0856100 PROTEIN"/>
    <property type="match status" value="1"/>
</dbReference>
<evidence type="ECO:0000259" key="4">
    <source>
        <dbReference type="PROSITE" id="PS50828"/>
    </source>
</evidence>
<evidence type="ECO:0000256" key="2">
    <source>
        <dbReference type="ARBA" id="ARBA00022737"/>
    </source>
</evidence>
<feature type="repeat" description="PPR" evidence="3">
    <location>
        <begin position="44"/>
        <end position="78"/>
    </location>
</feature>
<dbReference type="Pfam" id="PF01535">
    <property type="entry name" value="PPR"/>
    <property type="match status" value="3"/>
</dbReference>
<name>A0A9D5H8D0_9LILI</name>
<dbReference type="SMART" id="SM00463">
    <property type="entry name" value="SMR"/>
    <property type="match status" value="1"/>
</dbReference>
<protein>
    <recommendedName>
        <fullName evidence="4">Smr domain-containing protein</fullName>
    </recommendedName>
</protein>
<dbReference type="PROSITE" id="PS50828">
    <property type="entry name" value="SMR"/>
    <property type="match status" value="1"/>
</dbReference>
<dbReference type="InterPro" id="IPR002885">
    <property type="entry name" value="PPR_rpt"/>
</dbReference>
<dbReference type="OrthoDB" id="1931748at2759"/>
<keyword evidence="2" id="KW-0677">Repeat</keyword>
<feature type="domain" description="Smr" evidence="4">
    <location>
        <begin position="214"/>
        <end position="303"/>
    </location>
</feature>
<proteinExistence type="inferred from homology"/>
<dbReference type="AlphaFoldDB" id="A0A9D5H8D0"/>
<reference evidence="5" key="2">
    <citation type="journal article" date="2022" name="Hortic Res">
        <title>The genome of Dioscorea zingiberensis sheds light on the biosynthesis, origin and evolution of the medicinally important diosgenin saponins.</title>
        <authorList>
            <person name="Li Y."/>
            <person name="Tan C."/>
            <person name="Li Z."/>
            <person name="Guo J."/>
            <person name="Li S."/>
            <person name="Chen X."/>
            <person name="Wang C."/>
            <person name="Dai X."/>
            <person name="Yang H."/>
            <person name="Song W."/>
            <person name="Hou L."/>
            <person name="Xu J."/>
            <person name="Tong Z."/>
            <person name="Xu A."/>
            <person name="Yuan X."/>
            <person name="Wang W."/>
            <person name="Yang Q."/>
            <person name="Chen L."/>
            <person name="Sun Z."/>
            <person name="Wang K."/>
            <person name="Pan B."/>
            <person name="Chen J."/>
            <person name="Bao Y."/>
            <person name="Liu F."/>
            <person name="Qi X."/>
            <person name="Gang D.R."/>
            <person name="Wen J."/>
            <person name="Li J."/>
        </authorList>
    </citation>
    <scope>NUCLEOTIDE SEQUENCE</scope>
    <source>
        <strain evidence="5">Dzin_1.0</strain>
    </source>
</reference>
<evidence type="ECO:0000256" key="1">
    <source>
        <dbReference type="ARBA" id="ARBA00007626"/>
    </source>
</evidence>
<dbReference type="InterPro" id="IPR011990">
    <property type="entry name" value="TPR-like_helical_dom_sf"/>
</dbReference>
<dbReference type="InterPro" id="IPR036063">
    <property type="entry name" value="Smr_dom_sf"/>
</dbReference>
<evidence type="ECO:0000313" key="6">
    <source>
        <dbReference type="Proteomes" id="UP001085076"/>
    </source>
</evidence>
<dbReference type="SUPFAM" id="SSF160443">
    <property type="entry name" value="SMR domain-like"/>
    <property type="match status" value="1"/>
</dbReference>
<accession>A0A9D5H8D0</accession>
<dbReference type="NCBIfam" id="TIGR00756">
    <property type="entry name" value="PPR"/>
    <property type="match status" value="2"/>
</dbReference>